<reference evidence="4" key="1">
    <citation type="submission" date="2016-01" db="EMBL/GenBank/DDBJ databases">
        <title>Draft genome of Chromobacterium sp. F49.</title>
        <authorList>
            <person name="Hong K.W."/>
        </authorList>
    </citation>
    <scope>NUCLEOTIDE SEQUENCE [LARGE SCALE GENOMIC DNA]</scope>
    <source>
        <strain evidence="4">CN3</strain>
    </source>
</reference>
<dbReference type="EMBL" id="LQQO01000007">
    <property type="protein sequence ID" value="KZE17142.1"/>
    <property type="molecule type" value="Genomic_DNA"/>
</dbReference>
<accession>A0ABR5YF03</accession>
<evidence type="ECO:0000313" key="3">
    <source>
        <dbReference type="EMBL" id="KZE17142.1"/>
    </source>
</evidence>
<organism evidence="3 4">
    <name type="scientific">Sphingomonas hankookensis</name>
    <dbReference type="NCBI Taxonomy" id="563996"/>
    <lineage>
        <taxon>Bacteria</taxon>
        <taxon>Pseudomonadati</taxon>
        <taxon>Pseudomonadota</taxon>
        <taxon>Alphaproteobacteria</taxon>
        <taxon>Sphingomonadales</taxon>
        <taxon>Sphingomonadaceae</taxon>
        <taxon>Sphingomonas</taxon>
    </lineage>
</organism>
<evidence type="ECO:0000313" key="4">
    <source>
        <dbReference type="Proteomes" id="UP000076609"/>
    </source>
</evidence>
<name>A0ABR5YF03_9SPHN</name>
<proteinExistence type="predicted"/>
<dbReference type="RefSeq" id="WP_066689328.1">
    <property type="nucleotide sequence ID" value="NZ_CP117025.1"/>
</dbReference>
<dbReference type="Proteomes" id="UP000076609">
    <property type="component" value="Unassembled WGS sequence"/>
</dbReference>
<feature type="transmembrane region" description="Helical" evidence="2">
    <location>
        <begin position="51"/>
        <end position="73"/>
    </location>
</feature>
<keyword evidence="2" id="KW-0812">Transmembrane</keyword>
<comment type="caution">
    <text evidence="3">The sequence shown here is derived from an EMBL/GenBank/DDBJ whole genome shotgun (WGS) entry which is preliminary data.</text>
</comment>
<evidence type="ECO:0000256" key="1">
    <source>
        <dbReference type="SAM" id="MobiDB-lite"/>
    </source>
</evidence>
<protein>
    <submittedName>
        <fullName evidence="3">Uncharacterized protein</fullName>
    </submittedName>
</protein>
<gene>
    <name evidence="3" type="ORF">AVT10_11860</name>
</gene>
<sequence length="247" mass="25985">MNRALPLTVATLVGLAVAIAIAFVPMWRIETVVSETGLPAFLSIAEPPLGITARAALMLLSGLAVAVPVWIALRLLDRGPVALPSAEAVEEEAPPSVRRADAHPDAPPRPPVRAVRDLGQPFLDPVAPAEPEVALPRDLNTPMAMFDPDALPMVPAAPPPTVRPLFRPAAEPEPEPEPVAESEPVPPSPVEPQARSAEPAPSLSALIDRLDHGLQRRRGERGDPDADAPNAGLALALGALRRMARGE</sequence>
<feature type="region of interest" description="Disordered" evidence="1">
    <location>
        <begin position="87"/>
        <end position="111"/>
    </location>
</feature>
<keyword evidence="4" id="KW-1185">Reference proteome</keyword>
<feature type="region of interest" description="Disordered" evidence="1">
    <location>
        <begin position="150"/>
        <end position="231"/>
    </location>
</feature>
<keyword evidence="2" id="KW-0472">Membrane</keyword>
<keyword evidence="2" id="KW-1133">Transmembrane helix</keyword>
<evidence type="ECO:0000256" key="2">
    <source>
        <dbReference type="SAM" id="Phobius"/>
    </source>
</evidence>